<dbReference type="InterPro" id="IPR011706">
    <property type="entry name" value="Cu-oxidase_C"/>
</dbReference>
<dbReference type="EMBL" id="JBHUCM010000007">
    <property type="protein sequence ID" value="MFD1536871.1"/>
    <property type="molecule type" value="Genomic_DNA"/>
</dbReference>
<sequence>MLSRRALLRLGAAERWIIRSQNVEHPIHIHLAPFQVVGKDGNDDPGPFNHGWKDTVNLDSGGRAEILIRFDGLRSRSVAQVVGQSLQLLGVVVAELR</sequence>
<name>A0ABW4G299_9ACTN</name>
<organism evidence="2 3">
    <name type="scientific">Nonomuraea guangzhouensis</name>
    <dbReference type="NCBI Taxonomy" id="1291555"/>
    <lineage>
        <taxon>Bacteria</taxon>
        <taxon>Bacillati</taxon>
        <taxon>Actinomycetota</taxon>
        <taxon>Actinomycetes</taxon>
        <taxon>Streptosporangiales</taxon>
        <taxon>Streptosporangiaceae</taxon>
        <taxon>Nonomuraea</taxon>
    </lineage>
</organism>
<dbReference type="Pfam" id="PF07731">
    <property type="entry name" value="Cu-oxidase_2"/>
    <property type="match status" value="1"/>
</dbReference>
<reference evidence="3" key="1">
    <citation type="journal article" date="2019" name="Int. J. Syst. Evol. Microbiol.">
        <title>The Global Catalogue of Microorganisms (GCM) 10K type strain sequencing project: providing services to taxonomists for standard genome sequencing and annotation.</title>
        <authorList>
            <consortium name="The Broad Institute Genomics Platform"/>
            <consortium name="The Broad Institute Genome Sequencing Center for Infectious Disease"/>
            <person name="Wu L."/>
            <person name="Ma J."/>
        </authorList>
    </citation>
    <scope>NUCLEOTIDE SEQUENCE [LARGE SCALE GENOMIC DNA]</scope>
    <source>
        <strain evidence="3">CGMCC 1.15399</strain>
    </source>
</reference>
<comment type="caution">
    <text evidence="2">The sequence shown here is derived from an EMBL/GenBank/DDBJ whole genome shotgun (WGS) entry which is preliminary data.</text>
</comment>
<evidence type="ECO:0000259" key="1">
    <source>
        <dbReference type="Pfam" id="PF07731"/>
    </source>
</evidence>
<dbReference type="RefSeq" id="WP_219527822.1">
    <property type="nucleotide sequence ID" value="NZ_JAHKRM010000003.1"/>
</dbReference>
<protein>
    <submittedName>
        <fullName evidence="2">Multicopper oxidase domain-containing protein</fullName>
    </submittedName>
</protein>
<evidence type="ECO:0000313" key="3">
    <source>
        <dbReference type="Proteomes" id="UP001597097"/>
    </source>
</evidence>
<dbReference type="Proteomes" id="UP001597097">
    <property type="component" value="Unassembled WGS sequence"/>
</dbReference>
<proteinExistence type="predicted"/>
<evidence type="ECO:0000313" key="2">
    <source>
        <dbReference type="EMBL" id="MFD1536871.1"/>
    </source>
</evidence>
<keyword evidence="3" id="KW-1185">Reference proteome</keyword>
<feature type="domain" description="Plastocyanin-like" evidence="1">
    <location>
        <begin position="9"/>
        <end position="71"/>
    </location>
</feature>
<gene>
    <name evidence="2" type="ORF">ACFSJ0_07495</name>
</gene>
<accession>A0ABW4G299</accession>